<feature type="domain" description="PAS" evidence="18">
    <location>
        <begin position="464"/>
        <end position="517"/>
    </location>
</feature>
<evidence type="ECO:0000259" key="17">
    <source>
        <dbReference type="PROSITE" id="PS50110"/>
    </source>
</evidence>
<evidence type="ECO:0000313" key="21">
    <source>
        <dbReference type="Proteomes" id="UP000198607"/>
    </source>
</evidence>
<dbReference type="SMART" id="SM00387">
    <property type="entry name" value="HATPase_c"/>
    <property type="match status" value="1"/>
</dbReference>
<dbReference type="Pfam" id="PF00072">
    <property type="entry name" value="Response_reg"/>
    <property type="match status" value="1"/>
</dbReference>
<dbReference type="Pfam" id="PF00512">
    <property type="entry name" value="HisKA"/>
    <property type="match status" value="1"/>
</dbReference>
<dbReference type="FunFam" id="1.10.287.130:FF:000002">
    <property type="entry name" value="Two-component osmosensing histidine kinase"/>
    <property type="match status" value="1"/>
</dbReference>
<feature type="modified residue" description="4-aspartylphosphate" evidence="13">
    <location>
        <position position="1053"/>
    </location>
</feature>
<dbReference type="RefSeq" id="WP_091940716.1">
    <property type="nucleotide sequence ID" value="NZ_FNCY01000036.1"/>
</dbReference>
<keyword evidence="14" id="KW-0175">Coiled coil</keyword>
<evidence type="ECO:0000256" key="10">
    <source>
        <dbReference type="ARBA" id="ARBA00064003"/>
    </source>
</evidence>
<dbReference type="PROSITE" id="PS50113">
    <property type="entry name" value="PAC"/>
    <property type="match status" value="2"/>
</dbReference>
<dbReference type="Pfam" id="PF02518">
    <property type="entry name" value="HATPase_c"/>
    <property type="match status" value="1"/>
</dbReference>
<dbReference type="PROSITE" id="PS50110">
    <property type="entry name" value="RESPONSE_REGULATORY"/>
    <property type="match status" value="1"/>
</dbReference>
<keyword evidence="6" id="KW-0418">Kinase</keyword>
<dbReference type="Gene3D" id="3.30.565.10">
    <property type="entry name" value="Histidine kinase-like ATPase, C-terminal domain"/>
    <property type="match status" value="1"/>
</dbReference>
<dbReference type="SUPFAM" id="SSF47384">
    <property type="entry name" value="Homodimeric domain of signal transducing histidine kinase"/>
    <property type="match status" value="1"/>
</dbReference>
<protein>
    <recommendedName>
        <fullName evidence="11">Sensory/regulatory protein RpfC</fullName>
        <ecNumber evidence="2">2.7.13.3</ecNumber>
    </recommendedName>
    <alternativeName>
        <fullName evidence="12">Virulence sensor protein BvgS</fullName>
    </alternativeName>
</protein>
<dbReference type="PANTHER" id="PTHR43047">
    <property type="entry name" value="TWO-COMPONENT HISTIDINE PROTEIN KINASE"/>
    <property type="match status" value="1"/>
</dbReference>
<evidence type="ECO:0000256" key="4">
    <source>
        <dbReference type="ARBA" id="ARBA00022679"/>
    </source>
</evidence>
<evidence type="ECO:0000256" key="8">
    <source>
        <dbReference type="ARBA" id="ARBA00023012"/>
    </source>
</evidence>
<dbReference type="SUPFAM" id="SSF55874">
    <property type="entry name" value="ATPase domain of HSP90 chaperone/DNA topoisomerase II/histidine kinase"/>
    <property type="match status" value="1"/>
</dbReference>
<dbReference type="CDD" id="cd16922">
    <property type="entry name" value="HATPase_EvgS-ArcB-TorS-like"/>
    <property type="match status" value="1"/>
</dbReference>
<dbReference type="CDD" id="cd00130">
    <property type="entry name" value="PAS"/>
    <property type="match status" value="3"/>
</dbReference>
<keyword evidence="8" id="KW-0902">Two-component regulatory system</keyword>
<dbReference type="CDD" id="cd17546">
    <property type="entry name" value="REC_hyHK_CKI1_RcsC-like"/>
    <property type="match status" value="1"/>
</dbReference>
<evidence type="ECO:0000256" key="13">
    <source>
        <dbReference type="PROSITE-ProRule" id="PRU00169"/>
    </source>
</evidence>
<feature type="domain" description="PAS" evidence="18">
    <location>
        <begin position="589"/>
        <end position="642"/>
    </location>
</feature>
<dbReference type="InterPro" id="IPR003594">
    <property type="entry name" value="HATPase_dom"/>
</dbReference>
<keyword evidence="3 13" id="KW-0597">Phosphoprotein</keyword>
<accession>A0A1G8NUR5</accession>
<dbReference type="InterPro" id="IPR036097">
    <property type="entry name" value="HisK_dim/P_sf"/>
</dbReference>
<evidence type="ECO:0000256" key="2">
    <source>
        <dbReference type="ARBA" id="ARBA00012438"/>
    </source>
</evidence>
<dbReference type="NCBIfam" id="TIGR00229">
    <property type="entry name" value="sensory_box"/>
    <property type="match status" value="3"/>
</dbReference>
<dbReference type="InterPro" id="IPR000014">
    <property type="entry name" value="PAS"/>
</dbReference>
<evidence type="ECO:0000256" key="5">
    <source>
        <dbReference type="ARBA" id="ARBA00022741"/>
    </source>
</evidence>
<dbReference type="InterPro" id="IPR035965">
    <property type="entry name" value="PAS-like_dom_sf"/>
</dbReference>
<evidence type="ECO:0000256" key="1">
    <source>
        <dbReference type="ARBA" id="ARBA00000085"/>
    </source>
</evidence>
<feature type="domain" description="PAS" evidence="18">
    <location>
        <begin position="340"/>
        <end position="382"/>
    </location>
</feature>
<keyword evidence="15" id="KW-1133">Transmembrane helix</keyword>
<dbReference type="Pfam" id="PF08448">
    <property type="entry name" value="PAS_4"/>
    <property type="match status" value="1"/>
</dbReference>
<dbReference type="STRING" id="83767.SAMN05660652_04115"/>
<sequence length="1125" mass="125005">MDSGSPLSRTYPPLANPRHFQRWVVLAITVVNLVAWSLGAHEIVVSRQRAIDQLQIVTTNLVELLESNISESARNIDLALQNIADSLEYAGRDHEIPDAFVESLLARQLARHPEVDAFRVSDAKGDVLWGKGVIRSKPATYADRDFFREHRKQPGQRLIITEPIMGRVSKIRVIAFTRSYRDANGAFAGVVSAAVPIQHFTDLLSRLDLGANGTALMRHLDDALLTRYPPVDGAAGETGAKASTDETRTLIDSGKDRGIFHLDPAPDGIERRYAFKRVRTMPLVVAIGVSPVDTLAEWRRDTATTIALLTAFLIASVFAAWIDRRYWHRYRQDAESIRRSHLRFKTIIDASPVPLALNDADKRVVYVNPAFIKTFGYELSDIPQLEDWWIKAYPDAVYRSEIMREWQDRVASAIDTGQPFDDLLARITCKNGSQRFVLCSAAALPEPDDTILVVLYDITERKHAEATLQSVMEAANDAIIVTNPDGAITHWNKAATEVFGYSADEAIGKNLHALVVPTRHLGAHQSAFPTFQRTGAGAAIGRSMELQAHRKDRREIAVEVSLASVRLHDGFHAIGIVRDITERKRTENELKQFAAIVQSSDDAIIGKTLTGIVTSWNPGAEAIFGYSAEEMIGRPMLDVFLPALQNEETIILDHIKRGESVDHFETLRRRKDGRVINVSVSISPVRDSDGNIIGISTIAHDISDKKQAEVELEQHRFHLEELVAARTAELDRANKALSLAKDQAENANRAKSIFLSNMSHEIRTPMNAIFGMVHLLRRSELTQSQQERVDKIDTASRHLLNVINDVLDLSKIEADKLELQNEPVSIPALLNNVHSILIESAQNRDNTLRIESDPFPEALLGDATRLQQALINYATNALKFTDGGLVTIRAHRVSESQRSVIIRFEVKDNGIGIPGEAVPRLFNSFEQADGSTTRKYGGTGLGLAITRRLAELMNGDVGVRSTPGVGSTFWFTACLNKSDISDLSASRTSCDAERHLRERHIGSFVLVVDDEPVNREVARDFLESVGLVVDVAEDGAKAVSMTEKTDYDLILMDMQMPILDGLEATQQIRTKASCRSIPILAMTANAFAEDKSRCFAAGMDDFIAKPFKPEHLFACVLKWLDRRLQ</sequence>
<keyword evidence="21" id="KW-1185">Reference proteome</keyword>
<evidence type="ECO:0000259" key="18">
    <source>
        <dbReference type="PROSITE" id="PS50112"/>
    </source>
</evidence>
<dbReference type="SMART" id="SM00091">
    <property type="entry name" value="PAS"/>
    <property type="match status" value="4"/>
</dbReference>
<keyword evidence="4" id="KW-0808">Transferase</keyword>
<dbReference type="Gene3D" id="1.10.287.130">
    <property type="match status" value="1"/>
</dbReference>
<dbReference type="InterPro" id="IPR001789">
    <property type="entry name" value="Sig_transdc_resp-reg_receiver"/>
</dbReference>
<comment type="catalytic activity">
    <reaction evidence="1">
        <text>ATP + protein L-histidine = ADP + protein N-phospho-L-histidine.</text>
        <dbReference type="EC" id="2.7.13.3"/>
    </reaction>
</comment>
<feature type="transmembrane region" description="Helical" evidence="15">
    <location>
        <begin position="302"/>
        <end position="322"/>
    </location>
</feature>
<comment type="subunit">
    <text evidence="10">At low DSF concentrations, interacts with RpfF.</text>
</comment>
<dbReference type="Pfam" id="PF00989">
    <property type="entry name" value="PAS"/>
    <property type="match status" value="2"/>
</dbReference>
<feature type="domain" description="Response regulatory" evidence="17">
    <location>
        <begin position="1004"/>
        <end position="1120"/>
    </location>
</feature>
<dbReference type="InterPro" id="IPR004358">
    <property type="entry name" value="Sig_transdc_His_kin-like_C"/>
</dbReference>
<dbReference type="InterPro" id="IPR003661">
    <property type="entry name" value="HisK_dim/P_dom"/>
</dbReference>
<evidence type="ECO:0000256" key="6">
    <source>
        <dbReference type="ARBA" id="ARBA00022777"/>
    </source>
</evidence>
<dbReference type="OrthoDB" id="8579121at2"/>
<keyword evidence="15" id="KW-0472">Membrane</keyword>
<dbReference type="InterPro" id="IPR001610">
    <property type="entry name" value="PAC"/>
</dbReference>
<dbReference type="InterPro" id="IPR005467">
    <property type="entry name" value="His_kinase_dom"/>
</dbReference>
<dbReference type="PRINTS" id="PR00344">
    <property type="entry name" value="BCTRLSENSOR"/>
</dbReference>
<evidence type="ECO:0000313" key="20">
    <source>
        <dbReference type="EMBL" id="SDI83954.1"/>
    </source>
</evidence>
<evidence type="ECO:0000256" key="3">
    <source>
        <dbReference type="ARBA" id="ARBA00022553"/>
    </source>
</evidence>
<dbReference type="InterPro" id="IPR000700">
    <property type="entry name" value="PAS-assoc_C"/>
</dbReference>
<dbReference type="CDD" id="cd12915">
    <property type="entry name" value="PDC2_DGC_like"/>
    <property type="match status" value="1"/>
</dbReference>
<dbReference type="SMART" id="SM00448">
    <property type="entry name" value="REC"/>
    <property type="match status" value="1"/>
</dbReference>
<keyword evidence="7" id="KW-0067">ATP-binding</keyword>
<dbReference type="GO" id="GO:0006355">
    <property type="term" value="P:regulation of DNA-templated transcription"/>
    <property type="evidence" value="ECO:0007669"/>
    <property type="project" value="InterPro"/>
</dbReference>
<dbReference type="EC" id="2.7.13.3" evidence="2"/>
<dbReference type="InterPro" id="IPR011006">
    <property type="entry name" value="CheY-like_superfamily"/>
</dbReference>
<dbReference type="InterPro" id="IPR036890">
    <property type="entry name" value="HATPase_C_sf"/>
</dbReference>
<dbReference type="Gene3D" id="3.30.450.20">
    <property type="entry name" value="PAS domain"/>
    <property type="match status" value="5"/>
</dbReference>
<dbReference type="PANTHER" id="PTHR43047:SF64">
    <property type="entry name" value="HISTIDINE KINASE CONTAINING CHEY-HOMOLOGOUS RECEIVER DOMAIN AND PAS DOMAIN-RELATED"/>
    <property type="match status" value="1"/>
</dbReference>
<name>A0A1G8NUR5_9RHOO</name>
<evidence type="ECO:0000256" key="7">
    <source>
        <dbReference type="ARBA" id="ARBA00022840"/>
    </source>
</evidence>
<feature type="transmembrane region" description="Helical" evidence="15">
    <location>
        <begin position="20"/>
        <end position="39"/>
    </location>
</feature>
<comment type="function">
    <text evidence="9">Member of the two-component regulatory system BvgS/BvgA. Phosphorylates BvgA via a four-step phosphorelay in response to environmental signals.</text>
</comment>
<reference evidence="20 21" key="1">
    <citation type="submission" date="2016-10" db="EMBL/GenBank/DDBJ databases">
        <authorList>
            <person name="de Groot N.N."/>
        </authorList>
    </citation>
    <scope>NUCLEOTIDE SEQUENCE [LARGE SCALE GENOMIC DNA]</scope>
    <source>
        <strain evidence="20 21">DSM 5885</strain>
    </source>
</reference>
<dbReference type="CDD" id="cd00082">
    <property type="entry name" value="HisKA"/>
    <property type="match status" value="1"/>
</dbReference>
<evidence type="ECO:0000256" key="15">
    <source>
        <dbReference type="SAM" id="Phobius"/>
    </source>
</evidence>
<gene>
    <name evidence="20" type="ORF">SAMN05660652_04115</name>
</gene>
<dbReference type="SUPFAM" id="SSF55785">
    <property type="entry name" value="PYP-like sensor domain (PAS domain)"/>
    <property type="match status" value="3"/>
</dbReference>
<dbReference type="GO" id="GO:0000155">
    <property type="term" value="F:phosphorelay sensor kinase activity"/>
    <property type="evidence" value="ECO:0007669"/>
    <property type="project" value="InterPro"/>
</dbReference>
<dbReference type="FunFam" id="3.30.565.10:FF:000010">
    <property type="entry name" value="Sensor histidine kinase RcsC"/>
    <property type="match status" value="1"/>
</dbReference>
<dbReference type="SMART" id="SM00086">
    <property type="entry name" value="PAC"/>
    <property type="match status" value="3"/>
</dbReference>
<dbReference type="InterPro" id="IPR013767">
    <property type="entry name" value="PAS_fold"/>
</dbReference>
<evidence type="ECO:0000259" key="16">
    <source>
        <dbReference type="PROSITE" id="PS50109"/>
    </source>
</evidence>
<evidence type="ECO:0000256" key="12">
    <source>
        <dbReference type="ARBA" id="ARBA00070152"/>
    </source>
</evidence>
<feature type="domain" description="Histidine kinase" evidence="16">
    <location>
        <begin position="757"/>
        <end position="977"/>
    </location>
</feature>
<feature type="domain" description="PAC" evidence="19">
    <location>
        <begin position="662"/>
        <end position="714"/>
    </location>
</feature>
<dbReference type="Proteomes" id="UP000198607">
    <property type="component" value="Unassembled WGS sequence"/>
</dbReference>
<evidence type="ECO:0000259" key="19">
    <source>
        <dbReference type="PROSITE" id="PS50113"/>
    </source>
</evidence>
<dbReference type="EMBL" id="FNCY01000036">
    <property type="protein sequence ID" value="SDI83954.1"/>
    <property type="molecule type" value="Genomic_DNA"/>
</dbReference>
<dbReference type="Gene3D" id="3.40.50.2300">
    <property type="match status" value="1"/>
</dbReference>
<dbReference type="InterPro" id="IPR013656">
    <property type="entry name" value="PAS_4"/>
</dbReference>
<dbReference type="CDD" id="cd12914">
    <property type="entry name" value="PDC1_DGC_like"/>
    <property type="match status" value="1"/>
</dbReference>
<dbReference type="GO" id="GO:0005524">
    <property type="term" value="F:ATP binding"/>
    <property type="evidence" value="ECO:0007669"/>
    <property type="project" value="UniProtKB-KW"/>
</dbReference>
<keyword evidence="15" id="KW-0812">Transmembrane</keyword>
<evidence type="ECO:0000256" key="11">
    <source>
        <dbReference type="ARBA" id="ARBA00068150"/>
    </source>
</evidence>
<feature type="domain" description="PAC" evidence="19">
    <location>
        <begin position="542"/>
        <end position="592"/>
    </location>
</feature>
<dbReference type="PROSITE" id="PS50112">
    <property type="entry name" value="PAS"/>
    <property type="match status" value="3"/>
</dbReference>
<proteinExistence type="predicted"/>
<dbReference type="SMART" id="SM00388">
    <property type="entry name" value="HisKA"/>
    <property type="match status" value="1"/>
</dbReference>
<keyword evidence="5" id="KW-0547">Nucleotide-binding</keyword>
<feature type="coiled-coil region" evidence="14">
    <location>
        <begin position="705"/>
        <end position="750"/>
    </location>
</feature>
<evidence type="ECO:0000256" key="9">
    <source>
        <dbReference type="ARBA" id="ARBA00058004"/>
    </source>
</evidence>
<dbReference type="PROSITE" id="PS50109">
    <property type="entry name" value="HIS_KIN"/>
    <property type="match status" value="1"/>
</dbReference>
<evidence type="ECO:0000256" key="14">
    <source>
        <dbReference type="SAM" id="Coils"/>
    </source>
</evidence>
<organism evidence="20 21">
    <name type="scientific">Propionivibrio dicarboxylicus</name>
    <dbReference type="NCBI Taxonomy" id="83767"/>
    <lineage>
        <taxon>Bacteria</taxon>
        <taxon>Pseudomonadati</taxon>
        <taxon>Pseudomonadota</taxon>
        <taxon>Betaproteobacteria</taxon>
        <taxon>Rhodocyclales</taxon>
        <taxon>Rhodocyclaceae</taxon>
        <taxon>Propionivibrio</taxon>
    </lineage>
</organism>
<dbReference type="AlphaFoldDB" id="A0A1G8NUR5"/>
<dbReference type="SUPFAM" id="SSF52172">
    <property type="entry name" value="CheY-like"/>
    <property type="match status" value="1"/>
</dbReference>